<dbReference type="AlphaFoldDB" id="A0A6V8NTG1"/>
<name>A0A6V8NTG1_9ACTN</name>
<organism evidence="1 2">
    <name type="scientific">Candidatus Hakubella thermalkaliphila</name>
    <dbReference type="NCBI Taxonomy" id="2754717"/>
    <lineage>
        <taxon>Bacteria</taxon>
        <taxon>Bacillati</taxon>
        <taxon>Actinomycetota</taxon>
        <taxon>Actinomycetota incertae sedis</taxon>
        <taxon>Candidatus Hakubellales</taxon>
        <taxon>Candidatus Hakubellaceae</taxon>
        <taxon>Candidatus Hakubella</taxon>
    </lineage>
</organism>
<reference evidence="1 2" key="1">
    <citation type="journal article" date="2020" name="Front. Microbiol.">
        <title>Single-cell genomics of novel Actinobacteria with the Wood-Ljungdahl pathway discovered in a serpentinizing system.</title>
        <authorList>
            <person name="Merino N."/>
            <person name="Kawai M."/>
            <person name="Boyd E.S."/>
            <person name="Colman D.R."/>
            <person name="McGlynn S.E."/>
            <person name="Nealson K.H."/>
            <person name="Kurokawa K."/>
            <person name="Hongoh Y."/>
        </authorList>
    </citation>
    <scope>NUCLEOTIDE SEQUENCE [LARGE SCALE GENOMIC DNA]</scope>
    <source>
        <strain evidence="1 2">S09_30</strain>
    </source>
</reference>
<evidence type="ECO:0000313" key="2">
    <source>
        <dbReference type="Proteomes" id="UP000585609"/>
    </source>
</evidence>
<dbReference type="Proteomes" id="UP000585609">
    <property type="component" value="Unassembled WGS sequence"/>
</dbReference>
<comment type="caution">
    <text evidence="1">The sequence shown here is derived from an EMBL/GenBank/DDBJ whole genome shotgun (WGS) entry which is preliminary data.</text>
</comment>
<protein>
    <recommendedName>
        <fullName evidence="3">DUF2229 domain-containing protein</fullName>
    </recommendedName>
</protein>
<evidence type="ECO:0008006" key="3">
    <source>
        <dbReference type="Google" id="ProtNLM"/>
    </source>
</evidence>
<sequence>MEIKVSFPHMGNSYIAFRGLVAALGCTPVIPDRPNSKTVKEGSKVSPEAICFPFKINMGDFLNAFEKGTQVLVMVTGVGPCRFGYYGELFHYLVRGWSLLLEMGKLLLDFQGLCQSFFYPVLFHSQSFSYLQIGLDKRMSVGFYVRTEYSRRVQSP</sequence>
<proteinExistence type="predicted"/>
<dbReference type="EMBL" id="BLRW01000145">
    <property type="protein sequence ID" value="GFP23602.1"/>
    <property type="molecule type" value="Genomic_DNA"/>
</dbReference>
<evidence type="ECO:0000313" key="1">
    <source>
        <dbReference type="EMBL" id="GFP23602.1"/>
    </source>
</evidence>
<gene>
    <name evidence="1" type="ORF">HKBW3S09_01067</name>
</gene>
<accession>A0A6V8NTG1</accession>